<organism evidence="2 3">
    <name type="scientific">Arsenicibacter rosenii</name>
    <dbReference type="NCBI Taxonomy" id="1750698"/>
    <lineage>
        <taxon>Bacteria</taxon>
        <taxon>Pseudomonadati</taxon>
        <taxon>Bacteroidota</taxon>
        <taxon>Cytophagia</taxon>
        <taxon>Cytophagales</taxon>
        <taxon>Spirosomataceae</taxon>
        <taxon>Arsenicibacter</taxon>
    </lineage>
</organism>
<dbReference type="Pfam" id="PF13585">
    <property type="entry name" value="CHU_C"/>
    <property type="match status" value="1"/>
</dbReference>
<keyword evidence="3" id="KW-1185">Reference proteome</keyword>
<reference evidence="2 3" key="1">
    <citation type="submission" date="2016-10" db="EMBL/GenBank/DDBJ databases">
        <title>Arsenicibacter rosenii gen. nov., sp. nov., an efficient arsenic-methylating bacterium isolated from an arsenic-contaminated paddy soil.</title>
        <authorList>
            <person name="Huang K."/>
        </authorList>
    </citation>
    <scope>NUCLEOTIDE SEQUENCE [LARGE SCALE GENOMIC DNA]</scope>
    <source>
        <strain evidence="2 3">SM-1</strain>
    </source>
</reference>
<name>A0A1S2VEK3_9BACT</name>
<dbReference type="InterPro" id="IPR013783">
    <property type="entry name" value="Ig-like_fold"/>
</dbReference>
<protein>
    <recommendedName>
        <fullName evidence="1">Ig-like domain-containing protein</fullName>
    </recommendedName>
</protein>
<evidence type="ECO:0000259" key="1">
    <source>
        <dbReference type="PROSITE" id="PS50835"/>
    </source>
</evidence>
<dbReference type="NCBIfam" id="TIGR04131">
    <property type="entry name" value="Bac_Flav_CTERM"/>
    <property type="match status" value="1"/>
</dbReference>
<feature type="domain" description="Ig-like" evidence="1">
    <location>
        <begin position="222"/>
        <end position="307"/>
    </location>
</feature>
<sequence length="563" mass="62052">MFVERAIEVKSRQKVVYTNPLCAGKGDQQIGIAVFERDVELDINEYTDSQGYYLVYHMFGGRSAQLNNIIAPGITGYIYYLEFPALKQAGLYVNNSSPHFEPINGELACVNQSFTFPFGGTDPDGDELRYSMTEPLVSPSAFSLSIKSAPYLSVDWLPGFGSTNAIPGNPSLSVNAKTGELSVTASQVGLFVFAVKIEEFRNGVKIGEVHRDFQIQVIDCPPPLSVRPDLAIAGYPLTAVEAYVCANNSLTLTAEANPNWQYQWRRDEQNLTDATSQTLVVKEPGLYTVLIAVKNICTKPTESRQIAVIADVGKAPFVLLKSGQLCADGGEVLLRAPSENAQRYEWRKNGSLLAGQTGKVLSVREPGEYELVVKDQKTGCETKSESLTITRSAAIKITMADTVVVKTNVVVRLEPVISGNATWFRWYPSTYLSRSDVAQPEVSRNIPGIIRYQIEARNAEGCNAKDSVTVILEADPIWVPNAFTPNLDGVNDVWELAGIDAYPEAEVMVFNRWGMVIYWSGKGYKKPFDGKFNGVNLETGVYTYVIRPAANFPERRGTVTILR</sequence>
<gene>
    <name evidence="2" type="ORF">BLX24_23040</name>
</gene>
<proteinExistence type="predicted"/>
<evidence type="ECO:0000313" key="3">
    <source>
        <dbReference type="Proteomes" id="UP000181790"/>
    </source>
</evidence>
<accession>A0A1S2VEK3</accession>
<evidence type="ECO:0000313" key="2">
    <source>
        <dbReference type="EMBL" id="OIN56850.1"/>
    </source>
</evidence>
<comment type="caution">
    <text evidence="2">The sequence shown here is derived from an EMBL/GenBank/DDBJ whole genome shotgun (WGS) entry which is preliminary data.</text>
</comment>
<dbReference type="InterPro" id="IPR026341">
    <property type="entry name" value="T9SS_type_B"/>
</dbReference>
<dbReference type="Gene3D" id="2.60.40.10">
    <property type="entry name" value="Immunoglobulins"/>
    <property type="match status" value="1"/>
</dbReference>
<dbReference type="PROSITE" id="PS50835">
    <property type="entry name" value="IG_LIKE"/>
    <property type="match status" value="1"/>
</dbReference>
<dbReference type="EMBL" id="MORL01000018">
    <property type="protein sequence ID" value="OIN56850.1"/>
    <property type="molecule type" value="Genomic_DNA"/>
</dbReference>
<dbReference type="InterPro" id="IPR007110">
    <property type="entry name" value="Ig-like_dom"/>
</dbReference>
<dbReference type="Proteomes" id="UP000181790">
    <property type="component" value="Unassembled WGS sequence"/>
</dbReference>
<dbReference type="AlphaFoldDB" id="A0A1S2VEK3"/>